<gene>
    <name evidence="18" type="primary">cheA</name>
    <name evidence="18" type="ORF">POI8812_00155</name>
</gene>
<comment type="function">
    <text evidence="11">Involved in the transmission of sensory signals from the chemoreceptors to the flagellar motors. CheA is autophosphorylated; it can transfer its phosphate group to either CheB or CheY.</text>
</comment>
<dbReference type="PROSITE" id="PS50851">
    <property type="entry name" value="CHEW"/>
    <property type="match status" value="1"/>
</dbReference>
<keyword evidence="10" id="KW-0902">Two-component regulatory system</keyword>
<evidence type="ECO:0000256" key="11">
    <source>
        <dbReference type="ARBA" id="ARBA00035100"/>
    </source>
</evidence>
<evidence type="ECO:0000256" key="7">
    <source>
        <dbReference type="ARBA" id="ARBA00022741"/>
    </source>
</evidence>
<dbReference type="PANTHER" id="PTHR43395:SF10">
    <property type="entry name" value="CHEMOTAXIS PROTEIN CHEA"/>
    <property type="match status" value="1"/>
</dbReference>
<dbReference type="PRINTS" id="PR00344">
    <property type="entry name" value="BCTRLSENSOR"/>
</dbReference>
<evidence type="ECO:0000256" key="5">
    <source>
        <dbReference type="ARBA" id="ARBA00022553"/>
    </source>
</evidence>
<dbReference type="GO" id="GO:0005524">
    <property type="term" value="F:ATP binding"/>
    <property type="evidence" value="ECO:0007669"/>
    <property type="project" value="UniProtKB-KW"/>
</dbReference>
<dbReference type="Pfam" id="PF01627">
    <property type="entry name" value="Hpt"/>
    <property type="match status" value="1"/>
</dbReference>
<dbReference type="Gene3D" id="1.20.120.160">
    <property type="entry name" value="HPT domain"/>
    <property type="match status" value="1"/>
</dbReference>
<feature type="domain" description="CheW-like" evidence="16">
    <location>
        <begin position="506"/>
        <end position="638"/>
    </location>
</feature>
<dbReference type="InterPro" id="IPR002545">
    <property type="entry name" value="CheW-lke_dom"/>
</dbReference>
<dbReference type="Proteomes" id="UP000244932">
    <property type="component" value="Unassembled WGS sequence"/>
</dbReference>
<dbReference type="CDD" id="cd16916">
    <property type="entry name" value="HATPase_CheA-like"/>
    <property type="match status" value="1"/>
</dbReference>
<feature type="domain" description="HPt" evidence="17">
    <location>
        <begin position="1"/>
        <end position="105"/>
    </location>
</feature>
<reference evidence="18 19" key="1">
    <citation type="submission" date="2018-03" db="EMBL/GenBank/DDBJ databases">
        <authorList>
            <person name="Keele B.F."/>
        </authorList>
    </citation>
    <scope>NUCLEOTIDE SEQUENCE [LARGE SCALE GENOMIC DNA]</scope>
    <source>
        <strain evidence="18 19">CeCT 8812</strain>
    </source>
</reference>
<dbReference type="Gene3D" id="3.30.565.10">
    <property type="entry name" value="Histidine kinase-like ATPase, C-terminal domain"/>
    <property type="match status" value="1"/>
</dbReference>
<dbReference type="InterPro" id="IPR036890">
    <property type="entry name" value="HATPase_C_sf"/>
</dbReference>
<dbReference type="GO" id="GO:0000155">
    <property type="term" value="F:phosphorelay sensor kinase activity"/>
    <property type="evidence" value="ECO:0007669"/>
    <property type="project" value="InterPro"/>
</dbReference>
<evidence type="ECO:0000256" key="9">
    <source>
        <dbReference type="ARBA" id="ARBA00022840"/>
    </source>
</evidence>
<evidence type="ECO:0000256" key="1">
    <source>
        <dbReference type="ARBA" id="ARBA00000085"/>
    </source>
</evidence>
<dbReference type="OrthoDB" id="9803176at2"/>
<dbReference type="GO" id="GO:0005737">
    <property type="term" value="C:cytoplasm"/>
    <property type="evidence" value="ECO:0007669"/>
    <property type="project" value="InterPro"/>
</dbReference>
<dbReference type="InterPro" id="IPR004358">
    <property type="entry name" value="Sig_transdc_His_kin-like_C"/>
</dbReference>
<dbReference type="EC" id="2.7.13.3" evidence="2"/>
<dbReference type="InterPro" id="IPR036097">
    <property type="entry name" value="HisK_dim/P_sf"/>
</dbReference>
<evidence type="ECO:0000256" key="3">
    <source>
        <dbReference type="ARBA" id="ARBA00021495"/>
    </source>
</evidence>
<evidence type="ECO:0000256" key="2">
    <source>
        <dbReference type="ARBA" id="ARBA00012438"/>
    </source>
</evidence>
<keyword evidence="13" id="KW-0175">Coiled coil</keyword>
<keyword evidence="7" id="KW-0547">Nucleotide-binding</keyword>
<evidence type="ECO:0000256" key="10">
    <source>
        <dbReference type="ARBA" id="ARBA00023012"/>
    </source>
</evidence>
<evidence type="ECO:0000256" key="4">
    <source>
        <dbReference type="ARBA" id="ARBA00022500"/>
    </source>
</evidence>
<feature type="modified residue" description="Phosphohistidine" evidence="12">
    <location>
        <position position="45"/>
    </location>
</feature>
<dbReference type="Pfam" id="PF02895">
    <property type="entry name" value="H-kinase_dim"/>
    <property type="match status" value="1"/>
</dbReference>
<dbReference type="EMBL" id="OMKW01000001">
    <property type="protein sequence ID" value="SPF27860.1"/>
    <property type="molecule type" value="Genomic_DNA"/>
</dbReference>
<dbReference type="Pfam" id="PF01584">
    <property type="entry name" value="CheW"/>
    <property type="match status" value="1"/>
</dbReference>
<keyword evidence="9" id="KW-0067">ATP-binding</keyword>
<evidence type="ECO:0000313" key="18">
    <source>
        <dbReference type="EMBL" id="SPF27860.1"/>
    </source>
</evidence>
<dbReference type="RefSeq" id="WP_108780631.1">
    <property type="nucleotide sequence ID" value="NZ_OMKW01000001.1"/>
</dbReference>
<dbReference type="SMART" id="SM00387">
    <property type="entry name" value="HATPase_c"/>
    <property type="match status" value="1"/>
</dbReference>
<dbReference type="CDD" id="cd00088">
    <property type="entry name" value="HPT"/>
    <property type="match status" value="1"/>
</dbReference>
<dbReference type="InterPro" id="IPR008207">
    <property type="entry name" value="Sig_transdc_His_kin_Hpt_dom"/>
</dbReference>
<keyword evidence="8" id="KW-0418">Kinase</keyword>
<dbReference type="SMART" id="SM00073">
    <property type="entry name" value="HPT"/>
    <property type="match status" value="1"/>
</dbReference>
<evidence type="ECO:0000256" key="14">
    <source>
        <dbReference type="SAM" id="MobiDB-lite"/>
    </source>
</evidence>
<dbReference type="SMART" id="SM00260">
    <property type="entry name" value="CheW"/>
    <property type="match status" value="1"/>
</dbReference>
<dbReference type="SUPFAM" id="SSF50341">
    <property type="entry name" value="CheW-like"/>
    <property type="match status" value="1"/>
</dbReference>
<dbReference type="InterPro" id="IPR003594">
    <property type="entry name" value="HATPase_dom"/>
</dbReference>
<organism evidence="18 19">
    <name type="scientific">Pontivivens insulae</name>
    <dbReference type="NCBI Taxonomy" id="1639689"/>
    <lineage>
        <taxon>Bacteria</taxon>
        <taxon>Pseudomonadati</taxon>
        <taxon>Pseudomonadota</taxon>
        <taxon>Alphaproteobacteria</taxon>
        <taxon>Rhodobacterales</taxon>
        <taxon>Paracoccaceae</taxon>
        <taxon>Pontivivens</taxon>
    </lineage>
</organism>
<protein>
    <recommendedName>
        <fullName evidence="3">Chemotaxis protein CheA</fullName>
        <ecNumber evidence="2">2.7.13.3</ecNumber>
    </recommendedName>
</protein>
<dbReference type="SMART" id="SM01231">
    <property type="entry name" value="H-kinase_dim"/>
    <property type="match status" value="1"/>
</dbReference>
<dbReference type="SUPFAM" id="SSF47226">
    <property type="entry name" value="Histidine-containing phosphotransfer domain, HPT domain"/>
    <property type="match status" value="1"/>
</dbReference>
<dbReference type="Gene3D" id="2.30.30.40">
    <property type="entry name" value="SH3 Domains"/>
    <property type="match status" value="1"/>
</dbReference>
<comment type="catalytic activity">
    <reaction evidence="1">
        <text>ATP + protein L-histidine = ADP + protein N-phospho-L-histidine.</text>
        <dbReference type="EC" id="2.7.13.3"/>
    </reaction>
</comment>
<dbReference type="InterPro" id="IPR036641">
    <property type="entry name" value="HPT_dom_sf"/>
</dbReference>
<keyword evidence="4" id="KW-0145">Chemotaxis</keyword>
<name>A0A2R8A768_9RHOB</name>
<feature type="region of interest" description="Disordered" evidence="14">
    <location>
        <begin position="232"/>
        <end position="254"/>
    </location>
</feature>
<dbReference type="Gene3D" id="1.10.287.560">
    <property type="entry name" value="Histidine kinase CheA-like, homodimeric domain"/>
    <property type="match status" value="1"/>
</dbReference>
<keyword evidence="6 18" id="KW-0808">Transferase</keyword>
<dbReference type="InterPro" id="IPR037006">
    <property type="entry name" value="CheA-like_homodim_sf"/>
</dbReference>
<evidence type="ECO:0000256" key="13">
    <source>
        <dbReference type="SAM" id="Coils"/>
    </source>
</evidence>
<evidence type="ECO:0000313" key="19">
    <source>
        <dbReference type="Proteomes" id="UP000244932"/>
    </source>
</evidence>
<keyword evidence="5 12" id="KW-0597">Phosphoprotein</keyword>
<dbReference type="PANTHER" id="PTHR43395">
    <property type="entry name" value="SENSOR HISTIDINE KINASE CHEA"/>
    <property type="match status" value="1"/>
</dbReference>
<dbReference type="InterPro" id="IPR051315">
    <property type="entry name" value="Bact_Chemotaxis_CheA"/>
</dbReference>
<dbReference type="InterPro" id="IPR036061">
    <property type="entry name" value="CheW-like_dom_sf"/>
</dbReference>
<dbReference type="PROSITE" id="PS50109">
    <property type="entry name" value="HIS_KIN"/>
    <property type="match status" value="1"/>
</dbReference>
<feature type="coiled-coil region" evidence="13">
    <location>
        <begin position="294"/>
        <end position="321"/>
    </location>
</feature>
<evidence type="ECO:0000259" key="15">
    <source>
        <dbReference type="PROSITE" id="PS50109"/>
    </source>
</evidence>
<dbReference type="FunFam" id="3.30.565.10:FF:000016">
    <property type="entry name" value="Chemotaxis protein CheA, putative"/>
    <property type="match status" value="1"/>
</dbReference>
<feature type="domain" description="Histidine kinase" evidence="15">
    <location>
        <begin position="256"/>
        <end position="504"/>
    </location>
</feature>
<proteinExistence type="predicted"/>
<sequence>MMDETDFRKVFLTECDELMGQLRDSLATLGDDDLEQLNTAFRAVHSVKGGAAAFGMEELVRFAHIFEDRLAGLRDQGKCPVGAERDLLIRGGDVLELLIERVQDEVQTPLPDWAAATVAQFDGEAAPISELSNASPPQQGEVPDAESETLTLTLRPRPNFFLSGHEPGKLISAAQALGLTDFSIAGDVAKLVDLDPSKCPFEWTLTFDDPDVEALRDFFSVYDLSLDIEGLPGPTLHQPPSSDRHPPVGGSDHIARSNRTLRVELSRIDRIVNLVGEIVIAQAALSQNSTLTLADEATSTVDELSRLIREMQDSVMSIRAQPIKTVFSRMPRVVRDLSETLQREVRLEVEGEQTEVDTTVIEELVEPLTHALRNAMDHGIEPPEERVAKGKPRQGTITLSAKHRGEQVVITVRDDGRGIPRDKVLNSAIDRGLIASAEGLSPEAIDNLVFLPGFSTSSEVSEISGRGVGMDVVKRKITGLGGRCRIESEPGEGLAIILTLPLTLAVLDGMVVRICGERFVIPLTGVVEAVRIRPSDVETMPDGSWILARRGQHLPLFDLGTLLGLGPSSGGLGLIVDTESHGPVVVLVDLLLGQRQVVLKSVETNYQHVRGVSGATILGDGLVALILDVTALIFERVEPGASHGLEEVA</sequence>
<evidence type="ECO:0000256" key="8">
    <source>
        <dbReference type="ARBA" id="ARBA00022777"/>
    </source>
</evidence>
<dbReference type="SUPFAM" id="SSF47384">
    <property type="entry name" value="Homodimeric domain of signal transducing histidine kinase"/>
    <property type="match status" value="1"/>
</dbReference>
<evidence type="ECO:0000256" key="6">
    <source>
        <dbReference type="ARBA" id="ARBA00022679"/>
    </source>
</evidence>
<keyword evidence="19" id="KW-1185">Reference proteome</keyword>
<dbReference type="AlphaFoldDB" id="A0A2R8A768"/>
<dbReference type="GO" id="GO:0006935">
    <property type="term" value="P:chemotaxis"/>
    <property type="evidence" value="ECO:0007669"/>
    <property type="project" value="UniProtKB-KW"/>
</dbReference>
<dbReference type="PROSITE" id="PS50894">
    <property type="entry name" value="HPT"/>
    <property type="match status" value="1"/>
</dbReference>
<evidence type="ECO:0000259" key="17">
    <source>
        <dbReference type="PROSITE" id="PS50894"/>
    </source>
</evidence>
<evidence type="ECO:0000256" key="12">
    <source>
        <dbReference type="PROSITE-ProRule" id="PRU00110"/>
    </source>
</evidence>
<dbReference type="InterPro" id="IPR004105">
    <property type="entry name" value="CheA-like_dim"/>
</dbReference>
<dbReference type="InterPro" id="IPR005467">
    <property type="entry name" value="His_kinase_dom"/>
</dbReference>
<evidence type="ECO:0000259" key="16">
    <source>
        <dbReference type="PROSITE" id="PS50851"/>
    </source>
</evidence>
<dbReference type="Pfam" id="PF02518">
    <property type="entry name" value="HATPase_c"/>
    <property type="match status" value="1"/>
</dbReference>
<dbReference type="SUPFAM" id="SSF55874">
    <property type="entry name" value="ATPase domain of HSP90 chaperone/DNA topoisomerase II/histidine kinase"/>
    <property type="match status" value="1"/>
</dbReference>
<accession>A0A2R8A768</accession>